<sequence>MPEQLICEWIDPRGKVWDLTGGAEGVILAEGQEGLEASQHEHTFVRGESQWAGVSIRRAEPTLKIEVGGTLTGQEYYSLAEEWWSLANSPEKEGILRFTRPDGMVRELRARLNKTPETTWTYDPGAPFCESKDRVEAWILAGSTPYWEGAPQSTTFGIDIAQGDKKAAIPFFGPEGHGWPLYISQPEVTAGKGNAYLTNSGQGPMWVTWRLVGPMVNPHIGVGDSVLVYKGEIAAGEVVVITTRPGERTVIEEHTGDSRFSKVGGAYAPVPVGEKIRLVVSAEGMTSDSAIEVTGRPQYRRPF</sequence>
<keyword evidence="2" id="KW-1185">Reference proteome</keyword>
<dbReference type="EMBL" id="CP046884">
    <property type="protein sequence ID" value="QNQ90714.1"/>
    <property type="molecule type" value="Genomic_DNA"/>
</dbReference>
<accession>A0A7H0SQ89</accession>
<evidence type="ECO:0000313" key="2">
    <source>
        <dbReference type="Proteomes" id="UP000516320"/>
    </source>
</evidence>
<dbReference type="Proteomes" id="UP000516320">
    <property type="component" value="Chromosome"/>
</dbReference>
<protein>
    <submittedName>
        <fullName evidence="1">Uncharacterized protein</fullName>
    </submittedName>
</protein>
<dbReference type="RefSeq" id="WP_187974028.1">
    <property type="nucleotide sequence ID" value="NZ_CP046884.1"/>
</dbReference>
<gene>
    <name evidence="1" type="ORF">GP475_08745</name>
</gene>
<evidence type="ECO:0000313" key="1">
    <source>
        <dbReference type="EMBL" id="QNQ90714.1"/>
    </source>
</evidence>
<organism evidence="1 2">
    <name type="scientific">Corynebacterium poyangense</name>
    <dbReference type="NCBI Taxonomy" id="2684405"/>
    <lineage>
        <taxon>Bacteria</taxon>
        <taxon>Bacillati</taxon>
        <taxon>Actinomycetota</taxon>
        <taxon>Actinomycetes</taxon>
        <taxon>Mycobacteriales</taxon>
        <taxon>Corynebacteriaceae</taxon>
        <taxon>Corynebacterium</taxon>
    </lineage>
</organism>
<dbReference type="AlphaFoldDB" id="A0A7H0SQ89"/>
<reference evidence="1 2" key="1">
    <citation type="submission" date="2019-12" db="EMBL/GenBank/DDBJ databases">
        <title>Corynebacterium sp. nov., isolated from feces of the Anser Albifrons in China.</title>
        <authorList>
            <person name="Liu Q."/>
        </authorList>
    </citation>
    <scope>NUCLEOTIDE SEQUENCE [LARGE SCALE GENOMIC DNA]</scope>
    <source>
        <strain evidence="1 2">4H37-19</strain>
    </source>
</reference>
<dbReference type="KEGG" id="cpoy:GP475_08745"/>
<name>A0A7H0SQ89_9CORY</name>
<proteinExistence type="predicted"/>